<comment type="caution">
    <text evidence="1">The sequence shown here is derived from an EMBL/GenBank/DDBJ whole genome shotgun (WGS) entry which is preliminary data.</text>
</comment>
<organism evidence="1 2">
    <name type="scientific">Crotalaria pallida</name>
    <name type="common">Smooth rattlebox</name>
    <name type="synonym">Crotalaria striata</name>
    <dbReference type="NCBI Taxonomy" id="3830"/>
    <lineage>
        <taxon>Eukaryota</taxon>
        <taxon>Viridiplantae</taxon>
        <taxon>Streptophyta</taxon>
        <taxon>Embryophyta</taxon>
        <taxon>Tracheophyta</taxon>
        <taxon>Spermatophyta</taxon>
        <taxon>Magnoliopsida</taxon>
        <taxon>eudicotyledons</taxon>
        <taxon>Gunneridae</taxon>
        <taxon>Pentapetalae</taxon>
        <taxon>rosids</taxon>
        <taxon>fabids</taxon>
        <taxon>Fabales</taxon>
        <taxon>Fabaceae</taxon>
        <taxon>Papilionoideae</taxon>
        <taxon>50 kb inversion clade</taxon>
        <taxon>genistoids sensu lato</taxon>
        <taxon>core genistoids</taxon>
        <taxon>Crotalarieae</taxon>
        <taxon>Crotalaria</taxon>
    </lineage>
</organism>
<sequence length="92" mass="9870">MCCCDHKNKKKSVLSTPNPVVDKEVWAEMSGPNKKGRFLGGRTLNIGVHGSIPSSSANVMGSSHKVQEDIKEALNAAISTFVETQLTSVLQT</sequence>
<keyword evidence="2" id="KW-1185">Reference proteome</keyword>
<gene>
    <name evidence="1" type="ORF">RIF29_33787</name>
</gene>
<accession>A0AAN9HT62</accession>
<dbReference type="EMBL" id="JAYWIO010000007">
    <property type="protein sequence ID" value="KAK7250972.1"/>
    <property type="molecule type" value="Genomic_DNA"/>
</dbReference>
<evidence type="ECO:0000313" key="1">
    <source>
        <dbReference type="EMBL" id="KAK7250972.1"/>
    </source>
</evidence>
<name>A0AAN9HT62_CROPI</name>
<dbReference type="AlphaFoldDB" id="A0AAN9HT62"/>
<evidence type="ECO:0000313" key="2">
    <source>
        <dbReference type="Proteomes" id="UP001372338"/>
    </source>
</evidence>
<proteinExistence type="predicted"/>
<reference evidence="1 2" key="1">
    <citation type="submission" date="2024-01" db="EMBL/GenBank/DDBJ databases">
        <title>The genomes of 5 underutilized Papilionoideae crops provide insights into root nodulation and disease resistanc.</title>
        <authorList>
            <person name="Yuan L."/>
        </authorList>
    </citation>
    <scope>NUCLEOTIDE SEQUENCE [LARGE SCALE GENOMIC DNA]</scope>
    <source>
        <strain evidence="1">ZHUSHIDOU_FW_LH</strain>
        <tissue evidence="1">Leaf</tissue>
    </source>
</reference>
<protein>
    <submittedName>
        <fullName evidence="1">Uncharacterized protein</fullName>
    </submittedName>
</protein>
<dbReference type="Proteomes" id="UP001372338">
    <property type="component" value="Unassembled WGS sequence"/>
</dbReference>